<name>A0AAJ4RB73_9BACT</name>
<evidence type="ECO:0000256" key="1">
    <source>
        <dbReference type="ARBA" id="ARBA00000085"/>
    </source>
</evidence>
<dbReference type="InterPro" id="IPR005467">
    <property type="entry name" value="His_kinase_dom"/>
</dbReference>
<evidence type="ECO:0000256" key="9">
    <source>
        <dbReference type="ARBA" id="ARBA00023136"/>
    </source>
</evidence>
<evidence type="ECO:0000256" key="4">
    <source>
        <dbReference type="ARBA" id="ARBA00022553"/>
    </source>
</evidence>
<keyword evidence="15" id="KW-1185">Reference proteome</keyword>
<dbReference type="GO" id="GO:0000155">
    <property type="term" value="F:phosphorelay sensor kinase activity"/>
    <property type="evidence" value="ECO:0007669"/>
    <property type="project" value="InterPro"/>
</dbReference>
<dbReference type="SUPFAM" id="SSF55874">
    <property type="entry name" value="ATPase domain of HSP90 chaperone/DNA topoisomerase II/histidine kinase"/>
    <property type="match status" value="1"/>
</dbReference>
<evidence type="ECO:0000256" key="2">
    <source>
        <dbReference type="ARBA" id="ARBA00004141"/>
    </source>
</evidence>
<sequence>MKYRIKLDKIVLLFFFILSIFIFAALFFQYNYSKNVLIQNFVNKHYLDTIKIRESFKSLLDKAQYYFKTAEDENLKFLNTLPLFYSKGNFDVNGIAKILNENSVFGKYEVFKIDRNYKIVDGSYKPDIGYDLGKFKAYKQILNDVFTGKKDIDISSPHLDVSSMNLKRYYLIVSPDKKYLLQLAFVVDMFKDAKKLYEKILKSTSDLKKLNIYYVDNYLITPINFKNRYQQKLPLNIMWQRTNDIFQKILKYSNVKIDLPKKDIKKQNIMLAKLVEDIFRTKHGVIKNLDLDRHQLVFFTIIKGVFEKSNSRLLIETVYDTTKLEANIESLRKRFLLIFLAVVLGVFIIYKFVIDKVSYEIKEIVSHMKQNKKVENVSSFIDEIYELKNRYNDYHEKINQEIAKNRQLLEENKRFIVDTVHQIKTPMSVITLNLDYVKNILAQKKVLNDNEVNESIEEVDAAIQMLLNSYNDLSYIASNETVEYKPEMLNLSQIVEERINFFSLIAKANNKEIHADIDKDVYFNINRIEFERLVDNNISNAIKYSKKKDIYVSLKKEEDRIILKIESYGERIKNPIEVFEKNYREHSHKRGLGIGLNIVKNICEKYQISYKTYYKDGKNIFEYIFSI</sequence>
<accession>A0AAJ4RB73</accession>
<comment type="subcellular location">
    <subcellularLocation>
        <location evidence="2">Membrane</location>
        <topology evidence="2">Multi-pass membrane protein</topology>
    </subcellularLocation>
</comment>
<protein>
    <recommendedName>
        <fullName evidence="3">histidine kinase</fullName>
        <ecNumber evidence="3">2.7.13.3</ecNumber>
    </recommendedName>
</protein>
<dbReference type="InterPro" id="IPR003594">
    <property type="entry name" value="HATPase_dom"/>
</dbReference>
<evidence type="ECO:0000256" key="3">
    <source>
        <dbReference type="ARBA" id="ARBA00012438"/>
    </source>
</evidence>
<dbReference type="EMBL" id="RJVK01000005">
    <property type="protein sequence ID" value="ROR38951.1"/>
    <property type="molecule type" value="Genomic_DNA"/>
</dbReference>
<dbReference type="AlphaFoldDB" id="A0AAJ4RB73"/>
<gene>
    <name evidence="12" type="ORF">C6V80_00585</name>
    <name evidence="13" type="ORF">EDC58_1870</name>
</gene>
<evidence type="ECO:0000256" key="6">
    <source>
        <dbReference type="ARBA" id="ARBA00022692"/>
    </source>
</evidence>
<feature type="transmembrane region" description="Helical" evidence="10">
    <location>
        <begin position="335"/>
        <end position="354"/>
    </location>
</feature>
<dbReference type="InterPro" id="IPR050398">
    <property type="entry name" value="HssS/ArlS-like"/>
</dbReference>
<dbReference type="PANTHER" id="PTHR45528">
    <property type="entry name" value="SENSOR HISTIDINE KINASE CPXA"/>
    <property type="match status" value="1"/>
</dbReference>
<dbReference type="InterPro" id="IPR003661">
    <property type="entry name" value="HisK_dim/P_dom"/>
</dbReference>
<keyword evidence="7 13" id="KW-0418">Kinase</keyword>
<evidence type="ECO:0000313" key="12">
    <source>
        <dbReference type="EMBL" id="QCI27512.1"/>
    </source>
</evidence>
<evidence type="ECO:0000313" key="13">
    <source>
        <dbReference type="EMBL" id="ROR38951.1"/>
    </source>
</evidence>
<dbReference type="CDD" id="cd00082">
    <property type="entry name" value="HisKA"/>
    <property type="match status" value="1"/>
</dbReference>
<evidence type="ECO:0000256" key="10">
    <source>
        <dbReference type="SAM" id="Phobius"/>
    </source>
</evidence>
<evidence type="ECO:0000313" key="15">
    <source>
        <dbReference type="Proteomes" id="UP000298805"/>
    </source>
</evidence>
<dbReference type="Proteomes" id="UP000272781">
    <property type="component" value="Unassembled WGS sequence"/>
</dbReference>
<reference evidence="13 14" key="2">
    <citation type="submission" date="2018-11" db="EMBL/GenBank/DDBJ databases">
        <title>Genomic Encyclopedia of Type Strains, Phase IV (KMG-IV): sequencing the most valuable type-strain genomes for metagenomic binning, comparative biology and taxonomic classification.</title>
        <authorList>
            <person name="Goeker M."/>
        </authorList>
    </citation>
    <scope>NUCLEOTIDE SEQUENCE [LARGE SCALE GENOMIC DNA]</scope>
    <source>
        <strain evidence="13 14">DSM 27783</strain>
    </source>
</reference>
<evidence type="ECO:0000313" key="14">
    <source>
        <dbReference type="Proteomes" id="UP000272781"/>
    </source>
</evidence>
<dbReference type="PANTHER" id="PTHR45528:SF9">
    <property type="entry name" value="SENSOR HISTIDINE KINASE YBDK"/>
    <property type="match status" value="1"/>
</dbReference>
<dbReference type="RefSeq" id="WP_123353241.1">
    <property type="nucleotide sequence ID" value="NZ_CP027432.2"/>
</dbReference>
<dbReference type="Gene3D" id="1.10.287.130">
    <property type="match status" value="1"/>
</dbReference>
<dbReference type="InterPro" id="IPR036890">
    <property type="entry name" value="HATPase_C_sf"/>
</dbReference>
<dbReference type="EC" id="2.7.13.3" evidence="3"/>
<dbReference type="Proteomes" id="UP000298805">
    <property type="component" value="Chromosome"/>
</dbReference>
<keyword evidence="4" id="KW-0597">Phosphoprotein</keyword>
<keyword evidence="5" id="KW-0808">Transferase</keyword>
<evidence type="ECO:0000256" key="8">
    <source>
        <dbReference type="ARBA" id="ARBA00022989"/>
    </source>
</evidence>
<feature type="transmembrane region" description="Helical" evidence="10">
    <location>
        <begin position="12"/>
        <end position="32"/>
    </location>
</feature>
<dbReference type="EMBL" id="CP027432">
    <property type="protein sequence ID" value="QCI27512.1"/>
    <property type="molecule type" value="Genomic_DNA"/>
</dbReference>
<keyword evidence="6 10" id="KW-0812">Transmembrane</keyword>
<dbReference type="Pfam" id="PF02518">
    <property type="entry name" value="HATPase_c"/>
    <property type="match status" value="1"/>
</dbReference>
<reference evidence="12" key="3">
    <citation type="submission" date="2019-06" db="EMBL/GenBank/DDBJ databases">
        <title>A comparative analysis of the Nautiliaceae.</title>
        <authorList>
            <person name="Grosche A."/>
            <person name="Smedile F."/>
            <person name="Vetriani C."/>
        </authorList>
    </citation>
    <scope>NUCLEOTIDE SEQUENCE</scope>
    <source>
        <strain evidence="12">TB6</strain>
    </source>
</reference>
<dbReference type="SUPFAM" id="SSF47384">
    <property type="entry name" value="Homodimeric domain of signal transducing histidine kinase"/>
    <property type="match status" value="1"/>
</dbReference>
<comment type="catalytic activity">
    <reaction evidence="1">
        <text>ATP + protein L-histidine = ADP + protein N-phospho-L-histidine.</text>
        <dbReference type="EC" id="2.7.13.3"/>
    </reaction>
</comment>
<dbReference type="InterPro" id="IPR036097">
    <property type="entry name" value="HisK_dim/P_sf"/>
</dbReference>
<feature type="domain" description="Histidine kinase" evidence="11">
    <location>
        <begin position="418"/>
        <end position="627"/>
    </location>
</feature>
<evidence type="ECO:0000256" key="7">
    <source>
        <dbReference type="ARBA" id="ARBA00022777"/>
    </source>
</evidence>
<organism evidence="13 14">
    <name type="scientific">Caminibacter pacificus</name>
    <dbReference type="NCBI Taxonomy" id="1424653"/>
    <lineage>
        <taxon>Bacteria</taxon>
        <taxon>Pseudomonadati</taxon>
        <taxon>Campylobacterota</taxon>
        <taxon>Epsilonproteobacteria</taxon>
        <taxon>Nautiliales</taxon>
        <taxon>Nautiliaceae</taxon>
        <taxon>Caminibacter</taxon>
    </lineage>
</organism>
<dbReference type="Gene3D" id="3.30.565.10">
    <property type="entry name" value="Histidine kinase-like ATPase, C-terminal domain"/>
    <property type="match status" value="1"/>
</dbReference>
<dbReference type="GO" id="GO:0016020">
    <property type="term" value="C:membrane"/>
    <property type="evidence" value="ECO:0007669"/>
    <property type="project" value="UniProtKB-SubCell"/>
</dbReference>
<keyword evidence="9 10" id="KW-0472">Membrane</keyword>
<proteinExistence type="predicted"/>
<evidence type="ECO:0000259" key="11">
    <source>
        <dbReference type="PROSITE" id="PS50109"/>
    </source>
</evidence>
<keyword evidence="8 10" id="KW-1133">Transmembrane helix</keyword>
<reference evidence="15" key="1">
    <citation type="submission" date="2018-03" db="EMBL/GenBank/DDBJ databases">
        <title>A comparative analysis of the Nautiliaceae.</title>
        <authorList>
            <person name="Grosche A."/>
            <person name="Smedile F."/>
            <person name="Vetriani C."/>
        </authorList>
    </citation>
    <scope>NUCLEOTIDE SEQUENCE [LARGE SCALE GENOMIC DNA]</scope>
    <source>
        <strain evidence="15">TB6</strain>
    </source>
</reference>
<dbReference type="PROSITE" id="PS50109">
    <property type="entry name" value="HIS_KIN"/>
    <property type="match status" value="1"/>
</dbReference>
<evidence type="ECO:0000256" key="5">
    <source>
        <dbReference type="ARBA" id="ARBA00022679"/>
    </source>
</evidence>